<keyword evidence="7 8" id="KW-0472">Membrane</keyword>
<feature type="transmembrane region" description="Helical" evidence="8">
    <location>
        <begin position="169"/>
        <end position="187"/>
    </location>
</feature>
<dbReference type="GO" id="GO:0090374">
    <property type="term" value="P:oligopeptide export from mitochondrion"/>
    <property type="evidence" value="ECO:0007669"/>
    <property type="project" value="TreeGrafter"/>
</dbReference>
<dbReference type="GO" id="GO:0005524">
    <property type="term" value="F:ATP binding"/>
    <property type="evidence" value="ECO:0007669"/>
    <property type="project" value="UniProtKB-KW"/>
</dbReference>
<accession>A0A938X0C9</accession>
<organism evidence="11 12">
    <name type="scientific">Mordavella massiliensis</name>
    <dbReference type="NCBI Taxonomy" id="1871024"/>
    <lineage>
        <taxon>Bacteria</taxon>
        <taxon>Bacillati</taxon>
        <taxon>Bacillota</taxon>
        <taxon>Clostridia</taxon>
        <taxon>Eubacteriales</taxon>
        <taxon>Clostridiaceae</taxon>
        <taxon>Mordavella</taxon>
    </lineage>
</organism>
<evidence type="ECO:0000313" key="12">
    <source>
        <dbReference type="Proteomes" id="UP000713880"/>
    </source>
</evidence>
<comment type="caution">
    <text evidence="11">The sequence shown here is derived from an EMBL/GenBank/DDBJ whole genome shotgun (WGS) entry which is preliminary data.</text>
</comment>
<name>A0A938X0C9_9CLOT</name>
<feature type="transmembrane region" description="Helical" evidence="8">
    <location>
        <begin position="193"/>
        <end position="212"/>
    </location>
</feature>
<dbReference type="Pfam" id="PF00664">
    <property type="entry name" value="ABC_membrane"/>
    <property type="match status" value="1"/>
</dbReference>
<evidence type="ECO:0000313" key="11">
    <source>
        <dbReference type="EMBL" id="MBM6826996.1"/>
    </source>
</evidence>
<dbReference type="PROSITE" id="PS50893">
    <property type="entry name" value="ABC_TRANSPORTER_2"/>
    <property type="match status" value="1"/>
</dbReference>
<dbReference type="CDD" id="cd03254">
    <property type="entry name" value="ABCC_Glucan_exporter_like"/>
    <property type="match status" value="1"/>
</dbReference>
<dbReference type="InterPro" id="IPR039421">
    <property type="entry name" value="Type_1_exporter"/>
</dbReference>
<evidence type="ECO:0000256" key="2">
    <source>
        <dbReference type="ARBA" id="ARBA00022448"/>
    </source>
</evidence>
<keyword evidence="12" id="KW-1185">Reference proteome</keyword>
<dbReference type="GO" id="GO:0016887">
    <property type="term" value="F:ATP hydrolysis activity"/>
    <property type="evidence" value="ECO:0007669"/>
    <property type="project" value="InterPro"/>
</dbReference>
<feature type="domain" description="ABC transmembrane type-1" evidence="10">
    <location>
        <begin position="42"/>
        <end position="336"/>
    </location>
</feature>
<gene>
    <name evidence="11" type="ORF">H6A13_07780</name>
</gene>
<dbReference type="InterPro" id="IPR011527">
    <property type="entry name" value="ABC1_TM_dom"/>
</dbReference>
<keyword evidence="5 11" id="KW-0067">ATP-binding</keyword>
<feature type="domain" description="ABC transporter" evidence="9">
    <location>
        <begin position="371"/>
        <end position="605"/>
    </location>
</feature>
<dbReference type="InterPro" id="IPR003439">
    <property type="entry name" value="ABC_transporter-like_ATP-bd"/>
</dbReference>
<dbReference type="SMART" id="SM00382">
    <property type="entry name" value="AAA"/>
    <property type="match status" value="1"/>
</dbReference>
<evidence type="ECO:0000256" key="8">
    <source>
        <dbReference type="SAM" id="Phobius"/>
    </source>
</evidence>
<feature type="transmembrane region" description="Helical" evidence="8">
    <location>
        <begin position="287"/>
        <end position="305"/>
    </location>
</feature>
<dbReference type="PANTHER" id="PTHR43394:SF7">
    <property type="entry name" value="ABC TRANSPORTER B FAMILY MEMBER 28"/>
    <property type="match status" value="1"/>
</dbReference>
<dbReference type="SUPFAM" id="SSF90123">
    <property type="entry name" value="ABC transporter transmembrane region"/>
    <property type="match status" value="1"/>
</dbReference>
<sequence>MSENQNQETTGFLEEEALKIRDARSTLLRFFRSIGRQKVRLLIVLLSVACYTAFNIAAPLYSARVVDLIWNRVQEMWNKGQSFHITWEYGGRQIFLLLLLYGTGALFYVLQNFLMASFAERLSLQLRSEVGEKLQRLPLSFFDGHQPGQVMSHITNDLDKMSEALQTGMIRFFVAVGTVIGSIVMMFRFSVTLTLVFLFFTGITLLLTRKLSHYTLQTAIRRQEAVGALNGLVEESYTGRAVIQAFQQEKESLKKVTDAANDLAKASRDADFLISAINPGIRMINRFGMVVITVLGGGMLLRGTMTPGVFQAFFQYINQAGEPITELSYMLNSMQSALASVERVYTLLDEEEISSDPADPALPSDPVRGSVCFSHVRFGYTPERILMQDVSFEARPGQKIAIVGSTGAGKTTLVNLLMRFYETDGGQILLDGQDTGSMTRADLRGAFGMVLQDAWLFEGTIAENIAYGRPDASREEIIAAAKAARADFFIRTLPHGYETVLSNDADNISIGQRQLLTIARVFLCDPKILILDEATSSVDTRTELEIGSAMQALMQGRTSFVIAHRLSTIVDADLILVMQHGTIIETGNHRELLNAGGAYARLYNSQFA</sequence>
<dbReference type="SUPFAM" id="SSF52540">
    <property type="entry name" value="P-loop containing nucleoside triphosphate hydrolases"/>
    <property type="match status" value="1"/>
</dbReference>
<dbReference type="Pfam" id="PF00005">
    <property type="entry name" value="ABC_tran"/>
    <property type="match status" value="1"/>
</dbReference>
<dbReference type="CDD" id="cd18547">
    <property type="entry name" value="ABC_6TM_Tm288_like"/>
    <property type="match status" value="1"/>
</dbReference>
<dbReference type="Gene3D" id="3.40.50.300">
    <property type="entry name" value="P-loop containing nucleotide triphosphate hydrolases"/>
    <property type="match status" value="1"/>
</dbReference>
<evidence type="ECO:0000256" key="5">
    <source>
        <dbReference type="ARBA" id="ARBA00022840"/>
    </source>
</evidence>
<dbReference type="InterPro" id="IPR003593">
    <property type="entry name" value="AAA+_ATPase"/>
</dbReference>
<keyword evidence="4" id="KW-0547">Nucleotide-binding</keyword>
<evidence type="ECO:0000256" key="1">
    <source>
        <dbReference type="ARBA" id="ARBA00004651"/>
    </source>
</evidence>
<comment type="subcellular location">
    <subcellularLocation>
        <location evidence="1">Cell membrane</location>
        <topology evidence="1">Multi-pass membrane protein</topology>
    </subcellularLocation>
</comment>
<dbReference type="Proteomes" id="UP000713880">
    <property type="component" value="Unassembled WGS sequence"/>
</dbReference>
<dbReference type="InterPro" id="IPR036640">
    <property type="entry name" value="ABC1_TM_sf"/>
</dbReference>
<keyword evidence="2" id="KW-0813">Transport</keyword>
<protein>
    <submittedName>
        <fullName evidence="11">ABC transporter ATP-binding protein</fullName>
    </submittedName>
</protein>
<dbReference type="PROSITE" id="PS50929">
    <property type="entry name" value="ABC_TM1F"/>
    <property type="match status" value="1"/>
</dbReference>
<evidence type="ECO:0000256" key="7">
    <source>
        <dbReference type="ARBA" id="ARBA00023136"/>
    </source>
</evidence>
<evidence type="ECO:0000259" key="9">
    <source>
        <dbReference type="PROSITE" id="PS50893"/>
    </source>
</evidence>
<reference evidence="11" key="1">
    <citation type="submission" date="2020-08" db="EMBL/GenBank/DDBJ databases">
        <authorList>
            <person name="Cejkova D."/>
            <person name="Kubasova T."/>
            <person name="Jahodarova E."/>
            <person name="Rychlik I."/>
        </authorList>
    </citation>
    <scope>NUCLEOTIDE SEQUENCE</scope>
    <source>
        <strain evidence="11">An420c</strain>
    </source>
</reference>
<dbReference type="GO" id="GO:0005886">
    <property type="term" value="C:plasma membrane"/>
    <property type="evidence" value="ECO:0007669"/>
    <property type="project" value="UniProtKB-SubCell"/>
</dbReference>
<dbReference type="RefSeq" id="WP_204909039.1">
    <property type="nucleotide sequence ID" value="NZ_JACJLV010000022.1"/>
</dbReference>
<evidence type="ECO:0000256" key="3">
    <source>
        <dbReference type="ARBA" id="ARBA00022692"/>
    </source>
</evidence>
<dbReference type="FunFam" id="3.40.50.300:FF:000287">
    <property type="entry name" value="Multidrug ABC transporter ATP-binding protein"/>
    <property type="match status" value="1"/>
</dbReference>
<dbReference type="InterPro" id="IPR027417">
    <property type="entry name" value="P-loop_NTPase"/>
</dbReference>
<reference evidence="11" key="2">
    <citation type="journal article" date="2021" name="Sci. Rep.">
        <title>The distribution of antibiotic resistance genes in chicken gut microbiota commensals.</title>
        <authorList>
            <person name="Juricova H."/>
            <person name="Matiasovicova J."/>
            <person name="Kubasova T."/>
            <person name="Cejkova D."/>
            <person name="Rychlik I."/>
        </authorList>
    </citation>
    <scope>NUCLEOTIDE SEQUENCE</scope>
    <source>
        <strain evidence="11">An420c</strain>
    </source>
</reference>
<evidence type="ECO:0000256" key="6">
    <source>
        <dbReference type="ARBA" id="ARBA00022989"/>
    </source>
</evidence>
<dbReference type="Gene3D" id="1.20.1560.10">
    <property type="entry name" value="ABC transporter type 1, transmembrane domain"/>
    <property type="match status" value="1"/>
</dbReference>
<feature type="transmembrane region" description="Helical" evidence="8">
    <location>
        <begin position="94"/>
        <end position="118"/>
    </location>
</feature>
<keyword evidence="6 8" id="KW-1133">Transmembrane helix</keyword>
<dbReference type="PANTHER" id="PTHR43394">
    <property type="entry name" value="ATP-DEPENDENT PERMEASE MDL1, MITOCHONDRIAL"/>
    <property type="match status" value="1"/>
</dbReference>
<feature type="transmembrane region" description="Helical" evidence="8">
    <location>
        <begin position="39"/>
        <end position="61"/>
    </location>
</feature>
<proteinExistence type="predicted"/>
<keyword evidence="3 8" id="KW-0812">Transmembrane</keyword>
<dbReference type="GO" id="GO:0015421">
    <property type="term" value="F:ABC-type oligopeptide transporter activity"/>
    <property type="evidence" value="ECO:0007669"/>
    <property type="project" value="TreeGrafter"/>
</dbReference>
<evidence type="ECO:0000259" key="10">
    <source>
        <dbReference type="PROSITE" id="PS50929"/>
    </source>
</evidence>
<dbReference type="EMBL" id="JACJLV010000022">
    <property type="protein sequence ID" value="MBM6826996.1"/>
    <property type="molecule type" value="Genomic_DNA"/>
</dbReference>
<evidence type="ECO:0000256" key="4">
    <source>
        <dbReference type="ARBA" id="ARBA00022741"/>
    </source>
</evidence>
<dbReference type="AlphaFoldDB" id="A0A938X0C9"/>